<sequence>MTRMRAGWAAMPLLMLLALLPWTEAGAQEAGSSALRGRRVVDEWCRLCHLRAGQPPRQGMAPAYETIVRLPGRDEAYFSRFLHEDHFPMTTFRLFENEKQDVVAYLLWLQRRPQRR</sequence>
<dbReference type="EMBL" id="CP039865">
    <property type="protein sequence ID" value="QCK88502.1"/>
    <property type="molecule type" value="Genomic_DNA"/>
</dbReference>
<dbReference type="OrthoDB" id="7873796at2"/>
<feature type="signal peptide" evidence="5">
    <location>
        <begin position="1"/>
        <end position="27"/>
    </location>
</feature>
<dbReference type="PROSITE" id="PS51007">
    <property type="entry name" value="CYTC"/>
    <property type="match status" value="1"/>
</dbReference>
<evidence type="ECO:0000256" key="2">
    <source>
        <dbReference type="ARBA" id="ARBA00022723"/>
    </source>
</evidence>
<dbReference type="InterPro" id="IPR009056">
    <property type="entry name" value="Cyt_c-like_dom"/>
</dbReference>
<feature type="chain" id="PRO_5020383896" description="Cytochrome c domain-containing protein" evidence="5">
    <location>
        <begin position="28"/>
        <end position="116"/>
    </location>
</feature>
<keyword evidence="1 4" id="KW-0349">Heme</keyword>
<proteinExistence type="predicted"/>
<organism evidence="7 8">
    <name type="scientific">Phreatobacter aquaticus</name>
    <dbReference type="NCBI Taxonomy" id="2570229"/>
    <lineage>
        <taxon>Bacteria</taxon>
        <taxon>Pseudomonadati</taxon>
        <taxon>Pseudomonadota</taxon>
        <taxon>Alphaproteobacteria</taxon>
        <taxon>Hyphomicrobiales</taxon>
        <taxon>Phreatobacteraceae</taxon>
        <taxon>Phreatobacter</taxon>
    </lineage>
</organism>
<evidence type="ECO:0000313" key="8">
    <source>
        <dbReference type="Proteomes" id="UP000298588"/>
    </source>
</evidence>
<dbReference type="SUPFAM" id="SSF46626">
    <property type="entry name" value="Cytochrome c"/>
    <property type="match status" value="1"/>
</dbReference>
<gene>
    <name evidence="7" type="ORF">E8L99_23440</name>
</gene>
<evidence type="ECO:0000256" key="5">
    <source>
        <dbReference type="SAM" id="SignalP"/>
    </source>
</evidence>
<dbReference type="Gene3D" id="1.10.760.10">
    <property type="entry name" value="Cytochrome c-like domain"/>
    <property type="match status" value="1"/>
</dbReference>
<dbReference type="RefSeq" id="WP_137101828.1">
    <property type="nucleotide sequence ID" value="NZ_CP039865.1"/>
</dbReference>
<name>A0A4D7QXA6_9HYPH</name>
<dbReference type="GO" id="GO:0009055">
    <property type="term" value="F:electron transfer activity"/>
    <property type="evidence" value="ECO:0007669"/>
    <property type="project" value="InterPro"/>
</dbReference>
<dbReference type="Proteomes" id="UP000298588">
    <property type="component" value="Chromosome"/>
</dbReference>
<keyword evidence="2 4" id="KW-0479">Metal-binding</keyword>
<feature type="domain" description="Cytochrome c" evidence="6">
    <location>
        <begin position="32"/>
        <end position="110"/>
    </location>
</feature>
<dbReference type="KEGG" id="paqt:E8L99_23440"/>
<reference evidence="7 8" key="1">
    <citation type="submission" date="2019-04" db="EMBL/GenBank/DDBJ databases">
        <title>Phreatobacter aquaticus sp. nov.</title>
        <authorList>
            <person name="Choi A."/>
            <person name="Baek K."/>
        </authorList>
    </citation>
    <scope>NUCLEOTIDE SEQUENCE [LARGE SCALE GENOMIC DNA]</scope>
    <source>
        <strain evidence="7 8">NMCR1094</strain>
    </source>
</reference>
<keyword evidence="8" id="KW-1185">Reference proteome</keyword>
<evidence type="ECO:0000259" key="6">
    <source>
        <dbReference type="PROSITE" id="PS51007"/>
    </source>
</evidence>
<dbReference type="GO" id="GO:0020037">
    <property type="term" value="F:heme binding"/>
    <property type="evidence" value="ECO:0007669"/>
    <property type="project" value="InterPro"/>
</dbReference>
<evidence type="ECO:0000256" key="1">
    <source>
        <dbReference type="ARBA" id="ARBA00022617"/>
    </source>
</evidence>
<evidence type="ECO:0000256" key="4">
    <source>
        <dbReference type="PROSITE-ProRule" id="PRU00433"/>
    </source>
</evidence>
<keyword evidence="5" id="KW-0732">Signal</keyword>
<protein>
    <recommendedName>
        <fullName evidence="6">Cytochrome c domain-containing protein</fullName>
    </recommendedName>
</protein>
<accession>A0A4D7QXA6</accession>
<evidence type="ECO:0000313" key="7">
    <source>
        <dbReference type="EMBL" id="QCK88502.1"/>
    </source>
</evidence>
<evidence type="ECO:0000256" key="3">
    <source>
        <dbReference type="ARBA" id="ARBA00023004"/>
    </source>
</evidence>
<dbReference type="AlphaFoldDB" id="A0A4D7QXA6"/>
<keyword evidence="3 4" id="KW-0408">Iron</keyword>
<dbReference type="GO" id="GO:0046872">
    <property type="term" value="F:metal ion binding"/>
    <property type="evidence" value="ECO:0007669"/>
    <property type="project" value="UniProtKB-KW"/>
</dbReference>
<dbReference type="InterPro" id="IPR036909">
    <property type="entry name" value="Cyt_c-like_dom_sf"/>
</dbReference>